<feature type="repeat" description="ANK" evidence="3">
    <location>
        <begin position="18"/>
        <end position="50"/>
    </location>
</feature>
<dbReference type="KEGG" id="tva:5468325"/>
<accession>A2DAB9</accession>
<dbReference type="OrthoDB" id="194358at2759"/>
<dbReference type="SUPFAM" id="SSF48403">
    <property type="entry name" value="Ankyrin repeat"/>
    <property type="match status" value="1"/>
</dbReference>
<proteinExistence type="predicted"/>
<evidence type="ECO:0000313" key="5">
    <source>
        <dbReference type="Proteomes" id="UP000001542"/>
    </source>
</evidence>
<dbReference type="InParanoid" id="A2DAB9"/>
<dbReference type="PROSITE" id="PS50088">
    <property type="entry name" value="ANK_REPEAT"/>
    <property type="match status" value="1"/>
</dbReference>
<dbReference type="InterPro" id="IPR002110">
    <property type="entry name" value="Ankyrin_rpt"/>
</dbReference>
<organism evidence="4 5">
    <name type="scientific">Trichomonas vaginalis (strain ATCC PRA-98 / G3)</name>
    <dbReference type="NCBI Taxonomy" id="412133"/>
    <lineage>
        <taxon>Eukaryota</taxon>
        <taxon>Metamonada</taxon>
        <taxon>Parabasalia</taxon>
        <taxon>Trichomonadida</taxon>
        <taxon>Trichomonadidae</taxon>
        <taxon>Trichomonas</taxon>
    </lineage>
</organism>
<dbReference type="EMBL" id="DS113182">
    <property type="protein sequence ID" value="EAY22767.1"/>
    <property type="molecule type" value="Genomic_DNA"/>
</dbReference>
<dbReference type="VEuPathDB" id="TrichDB:TVAGG3_0267090"/>
<reference evidence="4" key="2">
    <citation type="journal article" date="2007" name="Science">
        <title>Draft genome sequence of the sexually transmitted pathogen Trichomonas vaginalis.</title>
        <authorList>
            <person name="Carlton J.M."/>
            <person name="Hirt R.P."/>
            <person name="Silva J.C."/>
            <person name="Delcher A.L."/>
            <person name="Schatz M."/>
            <person name="Zhao Q."/>
            <person name="Wortman J.R."/>
            <person name="Bidwell S.L."/>
            <person name="Alsmark U.C.M."/>
            <person name="Besteiro S."/>
            <person name="Sicheritz-Ponten T."/>
            <person name="Noel C.J."/>
            <person name="Dacks J.B."/>
            <person name="Foster P.G."/>
            <person name="Simillion C."/>
            <person name="Van de Peer Y."/>
            <person name="Miranda-Saavedra D."/>
            <person name="Barton G.J."/>
            <person name="Westrop G.D."/>
            <person name="Mueller S."/>
            <person name="Dessi D."/>
            <person name="Fiori P.L."/>
            <person name="Ren Q."/>
            <person name="Paulsen I."/>
            <person name="Zhang H."/>
            <person name="Bastida-Corcuera F.D."/>
            <person name="Simoes-Barbosa A."/>
            <person name="Brown M.T."/>
            <person name="Hayes R.D."/>
            <person name="Mukherjee M."/>
            <person name="Okumura C.Y."/>
            <person name="Schneider R."/>
            <person name="Smith A.J."/>
            <person name="Vanacova S."/>
            <person name="Villalvazo M."/>
            <person name="Haas B.J."/>
            <person name="Pertea M."/>
            <person name="Feldblyum T.V."/>
            <person name="Utterback T.R."/>
            <person name="Shu C.L."/>
            <person name="Osoegawa K."/>
            <person name="de Jong P.J."/>
            <person name="Hrdy I."/>
            <person name="Horvathova L."/>
            <person name="Zubacova Z."/>
            <person name="Dolezal P."/>
            <person name="Malik S.B."/>
            <person name="Logsdon J.M. Jr."/>
            <person name="Henze K."/>
            <person name="Gupta A."/>
            <person name="Wang C.C."/>
            <person name="Dunne R.L."/>
            <person name="Upcroft J.A."/>
            <person name="Upcroft P."/>
            <person name="White O."/>
            <person name="Salzberg S.L."/>
            <person name="Tang P."/>
            <person name="Chiu C.-H."/>
            <person name="Lee Y.-S."/>
            <person name="Embley T.M."/>
            <person name="Coombs G.H."/>
            <person name="Mottram J.C."/>
            <person name="Tachezy J."/>
            <person name="Fraser-Liggett C.M."/>
            <person name="Johnson P.J."/>
        </authorList>
    </citation>
    <scope>NUCLEOTIDE SEQUENCE [LARGE SCALE GENOMIC DNA]</scope>
    <source>
        <strain evidence="4">G3</strain>
    </source>
</reference>
<reference evidence="4" key="1">
    <citation type="submission" date="2006-10" db="EMBL/GenBank/DDBJ databases">
        <authorList>
            <person name="Amadeo P."/>
            <person name="Zhao Q."/>
            <person name="Wortman J."/>
            <person name="Fraser-Liggett C."/>
            <person name="Carlton J."/>
        </authorList>
    </citation>
    <scope>NUCLEOTIDE SEQUENCE</scope>
    <source>
        <strain evidence="4">G3</strain>
    </source>
</reference>
<dbReference type="Proteomes" id="UP000001542">
    <property type="component" value="Unassembled WGS sequence"/>
</dbReference>
<dbReference type="InterPro" id="IPR036770">
    <property type="entry name" value="Ankyrin_rpt-contain_sf"/>
</dbReference>
<evidence type="ECO:0000256" key="1">
    <source>
        <dbReference type="ARBA" id="ARBA00022737"/>
    </source>
</evidence>
<dbReference type="VEuPathDB" id="TrichDB:TVAG_476960"/>
<dbReference type="PANTHER" id="PTHR24171">
    <property type="entry name" value="ANKYRIN REPEAT DOMAIN-CONTAINING PROTEIN 39-RELATED"/>
    <property type="match status" value="1"/>
</dbReference>
<name>A2DAB9_TRIV3</name>
<dbReference type="Pfam" id="PF12796">
    <property type="entry name" value="Ank_2"/>
    <property type="match status" value="1"/>
</dbReference>
<sequence>MSELLILHGANVNIKDENHNTPLHYAIAYSKEETMKLLLSHGALDNPNDGSVIGFGCHIA</sequence>
<dbReference type="SMR" id="A2DAB9"/>
<dbReference type="Gene3D" id="1.25.40.20">
    <property type="entry name" value="Ankyrin repeat-containing domain"/>
    <property type="match status" value="1"/>
</dbReference>
<dbReference type="SMART" id="SM00248">
    <property type="entry name" value="ANK"/>
    <property type="match status" value="1"/>
</dbReference>
<dbReference type="PROSITE" id="PS50297">
    <property type="entry name" value="ANK_REP_REGION"/>
    <property type="match status" value="1"/>
</dbReference>
<evidence type="ECO:0000256" key="3">
    <source>
        <dbReference type="PROSITE-ProRule" id="PRU00023"/>
    </source>
</evidence>
<dbReference type="AlphaFoldDB" id="A2DAB9"/>
<gene>
    <name evidence="4" type="ORF">TVAG_476960</name>
</gene>
<keyword evidence="5" id="KW-1185">Reference proteome</keyword>
<keyword evidence="1" id="KW-0677">Repeat</keyword>
<dbReference type="RefSeq" id="XP_001583753.1">
    <property type="nucleotide sequence ID" value="XM_001583703.1"/>
</dbReference>
<evidence type="ECO:0000256" key="2">
    <source>
        <dbReference type="ARBA" id="ARBA00023043"/>
    </source>
</evidence>
<protein>
    <submittedName>
        <fullName evidence="4">Apospory-associated protein, putative</fullName>
    </submittedName>
</protein>
<evidence type="ECO:0000313" key="4">
    <source>
        <dbReference type="EMBL" id="EAY22767.1"/>
    </source>
</evidence>
<keyword evidence="2 3" id="KW-0040">ANK repeat</keyword>